<proteinExistence type="predicted"/>
<dbReference type="InterPro" id="IPR036291">
    <property type="entry name" value="NAD(P)-bd_dom_sf"/>
</dbReference>
<evidence type="ECO:0000313" key="1">
    <source>
        <dbReference type="EMBL" id="MED5019774.1"/>
    </source>
</evidence>
<name>A0ABU6PZK4_9BACL</name>
<organism evidence="1 2">
    <name type="scientific">Paenibacillus chibensis</name>
    <dbReference type="NCBI Taxonomy" id="59846"/>
    <lineage>
        <taxon>Bacteria</taxon>
        <taxon>Bacillati</taxon>
        <taxon>Bacillota</taxon>
        <taxon>Bacilli</taxon>
        <taxon>Bacillales</taxon>
        <taxon>Paenibacillaceae</taxon>
        <taxon>Paenibacillus</taxon>
    </lineage>
</organism>
<dbReference type="PANTHER" id="PTHR47129">
    <property type="entry name" value="QUINONE OXIDOREDUCTASE 2"/>
    <property type="match status" value="1"/>
</dbReference>
<protein>
    <submittedName>
        <fullName evidence="1">SDR family NAD(P)-dependent oxidoreductase</fullName>
    </submittedName>
</protein>
<dbReference type="SUPFAM" id="SSF51735">
    <property type="entry name" value="NAD(P)-binding Rossmann-fold domains"/>
    <property type="match status" value="1"/>
</dbReference>
<dbReference type="Gene3D" id="3.40.50.720">
    <property type="entry name" value="NAD(P)-binding Rossmann-like Domain"/>
    <property type="match status" value="1"/>
</dbReference>
<dbReference type="InterPro" id="IPR052718">
    <property type="entry name" value="NmrA-type_oxidoreductase"/>
</dbReference>
<dbReference type="Gene3D" id="3.90.25.10">
    <property type="entry name" value="UDP-galactose 4-epimerase, domain 1"/>
    <property type="match status" value="1"/>
</dbReference>
<dbReference type="Proteomes" id="UP001343257">
    <property type="component" value="Unassembled WGS sequence"/>
</dbReference>
<sequence length="109" mass="11423">AVLAGSGHENTVYELSGKPLTQEQFAAELVGVLGRDVPVPQVDDETYASIMAGAGVPEPVVPIVVAIQREIREGNLDIESGDFEKLLGRPAEPVGGVLRGMVSELQSGK</sequence>
<dbReference type="EMBL" id="JARTLD010000055">
    <property type="protein sequence ID" value="MED5019774.1"/>
    <property type="molecule type" value="Genomic_DNA"/>
</dbReference>
<accession>A0ABU6PZK4</accession>
<comment type="caution">
    <text evidence="1">The sequence shown here is derived from an EMBL/GenBank/DDBJ whole genome shotgun (WGS) entry which is preliminary data.</text>
</comment>
<evidence type="ECO:0000313" key="2">
    <source>
        <dbReference type="Proteomes" id="UP001343257"/>
    </source>
</evidence>
<gene>
    <name evidence="1" type="ORF">P9847_21010</name>
</gene>
<reference evidence="1 2" key="1">
    <citation type="submission" date="2023-03" db="EMBL/GenBank/DDBJ databases">
        <title>Bacillus Genome Sequencing.</title>
        <authorList>
            <person name="Dunlap C."/>
        </authorList>
    </citation>
    <scope>NUCLEOTIDE SEQUENCE [LARGE SCALE GENOMIC DNA]</scope>
    <source>
        <strain evidence="1 2">NRS-52</strain>
    </source>
</reference>
<feature type="non-terminal residue" evidence="1">
    <location>
        <position position="1"/>
    </location>
</feature>
<keyword evidence="2" id="KW-1185">Reference proteome</keyword>
<dbReference type="PANTHER" id="PTHR47129:SF1">
    <property type="entry name" value="NMRA-LIKE DOMAIN-CONTAINING PROTEIN"/>
    <property type="match status" value="1"/>
</dbReference>